<organism evidence="4 5">
    <name type="scientific">Meganyctiphanes norvegica</name>
    <name type="common">Northern krill</name>
    <name type="synonym">Thysanopoda norvegica</name>
    <dbReference type="NCBI Taxonomy" id="48144"/>
    <lineage>
        <taxon>Eukaryota</taxon>
        <taxon>Metazoa</taxon>
        <taxon>Ecdysozoa</taxon>
        <taxon>Arthropoda</taxon>
        <taxon>Crustacea</taxon>
        <taxon>Multicrustacea</taxon>
        <taxon>Malacostraca</taxon>
        <taxon>Eumalacostraca</taxon>
        <taxon>Eucarida</taxon>
        <taxon>Euphausiacea</taxon>
        <taxon>Euphausiidae</taxon>
        <taxon>Meganyctiphanes</taxon>
    </lineage>
</organism>
<feature type="non-terminal residue" evidence="4">
    <location>
        <position position="676"/>
    </location>
</feature>
<feature type="repeat" description="PPR" evidence="2">
    <location>
        <begin position="307"/>
        <end position="341"/>
    </location>
</feature>
<protein>
    <recommendedName>
        <fullName evidence="6">Pentacotripeptide-repeat region of PRORP domain-containing protein</fullName>
    </recommendedName>
</protein>
<evidence type="ECO:0000313" key="5">
    <source>
        <dbReference type="Proteomes" id="UP001497623"/>
    </source>
</evidence>
<comment type="caution">
    <text evidence="4">The sequence shown here is derived from an EMBL/GenBank/DDBJ whole genome shotgun (WGS) entry which is preliminary data.</text>
</comment>
<dbReference type="PROSITE" id="PS51375">
    <property type="entry name" value="PPR"/>
    <property type="match status" value="3"/>
</dbReference>
<sequence length="676" mass="76955">MYSISKIHRSLRICHLGNSIIGNETTFTLRNISKTSQAFDVAEGNEADTFGNLNQSRDKFRTKKNPKNPSHTHKQEHQQDNIRNNWHVNKTLEKWGEFREADYQKILKQSKVLLQDDDDDDFNYLYGGSNKKAAKEQEEKLELNGIENDKKILSESDINNFGTLNVTRYDHEKYEGDVGDALEEKFQEGPTGRKHTPQYYGQKMKKLCKENKLSDALKILEEDMINDGVKPNEYCYSILINASGRVGYTEKAFKLFNQMKKRGFKPHHVTYTGLFDACANSPWKTTDGLRRATKLKQQLDEAGFLYNEIVSHAMIKAFGRCGDTQRAFEIVDEMLASGLIVTTRTIATLLQACISDKEAGFRHALLAWRKMRELKLEPNIFTYNLLVHCTKECKAGDMELSSKLLELPSGKSKSRKKDRKKETVILLEDTNIERTKNYILDNIGEDDKNASKLLEQNEKIRKALPVESQNPNCKSIQMPVHEMKSDSEMLVPQLLARHPTAGQVVALTSLEEPQHRLAVLGGSVGLLEQMRKDKVMPNLKTFTQLIDSLPPTSEAEIENISINPENLFIGIHSLCEFIGLNIIAANPYDKIGSNKILNMVGNPLLSLDEQTALALCVYWPCRRLLDGSQSFGCQNLIINSWHQYSCAQRLELLFCNLLLELLDRSTHVELTVTVRH</sequence>
<feature type="region of interest" description="Disordered" evidence="3">
    <location>
        <begin position="50"/>
        <end position="84"/>
    </location>
</feature>
<dbReference type="EMBL" id="CAXKWB010007896">
    <property type="protein sequence ID" value="CAL4088888.1"/>
    <property type="molecule type" value="Genomic_DNA"/>
</dbReference>
<dbReference type="Gene3D" id="1.25.40.10">
    <property type="entry name" value="Tetratricopeptide repeat domain"/>
    <property type="match status" value="2"/>
</dbReference>
<reference evidence="4 5" key="1">
    <citation type="submission" date="2024-05" db="EMBL/GenBank/DDBJ databases">
        <authorList>
            <person name="Wallberg A."/>
        </authorList>
    </citation>
    <scope>NUCLEOTIDE SEQUENCE [LARGE SCALE GENOMIC DNA]</scope>
</reference>
<evidence type="ECO:0000256" key="1">
    <source>
        <dbReference type="ARBA" id="ARBA00022737"/>
    </source>
</evidence>
<gene>
    <name evidence="4" type="ORF">MNOR_LOCUS13655</name>
</gene>
<dbReference type="AlphaFoldDB" id="A0AAV2QJ35"/>
<feature type="compositionally biased region" description="Basic residues" evidence="3">
    <location>
        <begin position="60"/>
        <end position="72"/>
    </location>
</feature>
<dbReference type="Proteomes" id="UP001497623">
    <property type="component" value="Unassembled WGS sequence"/>
</dbReference>
<name>A0AAV2QJ35_MEGNR</name>
<keyword evidence="1" id="KW-0677">Repeat</keyword>
<feature type="repeat" description="PPR" evidence="2">
    <location>
        <begin position="196"/>
        <end position="231"/>
    </location>
</feature>
<evidence type="ECO:0000256" key="3">
    <source>
        <dbReference type="SAM" id="MobiDB-lite"/>
    </source>
</evidence>
<dbReference type="NCBIfam" id="TIGR00756">
    <property type="entry name" value="PPR"/>
    <property type="match status" value="2"/>
</dbReference>
<dbReference type="GO" id="GO:0003729">
    <property type="term" value="F:mRNA binding"/>
    <property type="evidence" value="ECO:0007669"/>
    <property type="project" value="TreeGrafter"/>
</dbReference>
<accession>A0AAV2QJ35</accession>
<evidence type="ECO:0000313" key="4">
    <source>
        <dbReference type="EMBL" id="CAL4088888.1"/>
    </source>
</evidence>
<dbReference type="InterPro" id="IPR011990">
    <property type="entry name" value="TPR-like_helical_dom_sf"/>
</dbReference>
<dbReference type="InterPro" id="IPR051240">
    <property type="entry name" value="Mito_RNA-Proc/Resp"/>
</dbReference>
<dbReference type="PANTHER" id="PTHR47933">
    <property type="entry name" value="PENTATRICOPEPTIDE REPEAT-CONTAINING PROTEIN 1, MITOCHONDRIAL"/>
    <property type="match status" value="1"/>
</dbReference>
<evidence type="ECO:0000256" key="2">
    <source>
        <dbReference type="PROSITE-ProRule" id="PRU00708"/>
    </source>
</evidence>
<feature type="repeat" description="PPR" evidence="2">
    <location>
        <begin position="232"/>
        <end position="266"/>
    </location>
</feature>
<dbReference type="Pfam" id="PF01535">
    <property type="entry name" value="PPR"/>
    <property type="match status" value="1"/>
</dbReference>
<dbReference type="PANTHER" id="PTHR47933:SF11">
    <property type="entry name" value="PENTATRICOPEPTIDE REPEAT-CONTAINING PROTEIN 2"/>
    <property type="match status" value="1"/>
</dbReference>
<proteinExistence type="predicted"/>
<evidence type="ECO:0008006" key="6">
    <source>
        <dbReference type="Google" id="ProtNLM"/>
    </source>
</evidence>
<dbReference type="InterPro" id="IPR002885">
    <property type="entry name" value="PPR_rpt"/>
</dbReference>
<keyword evidence="5" id="KW-1185">Reference proteome</keyword>
<dbReference type="Pfam" id="PF13041">
    <property type="entry name" value="PPR_2"/>
    <property type="match status" value="1"/>
</dbReference>